<feature type="transmembrane region" description="Helical" evidence="8">
    <location>
        <begin position="31"/>
        <end position="49"/>
    </location>
</feature>
<dbReference type="PANTHER" id="PTHR11040:SF211">
    <property type="entry name" value="ZINC TRANSPORTER ZIP11"/>
    <property type="match status" value="1"/>
</dbReference>
<evidence type="ECO:0000313" key="9">
    <source>
        <dbReference type="EMBL" id="APH03765.1"/>
    </source>
</evidence>
<dbReference type="InterPro" id="IPR003689">
    <property type="entry name" value="ZIP"/>
</dbReference>
<dbReference type="AlphaFoldDB" id="A0A1L3MN37"/>
<keyword evidence="3" id="KW-1003">Cell membrane</keyword>
<dbReference type="Pfam" id="PF02535">
    <property type="entry name" value="Zip"/>
    <property type="match status" value="1"/>
</dbReference>
<feature type="transmembrane region" description="Helical" evidence="8">
    <location>
        <begin position="6"/>
        <end position="24"/>
    </location>
</feature>
<evidence type="ECO:0000256" key="3">
    <source>
        <dbReference type="ARBA" id="ARBA00022475"/>
    </source>
</evidence>
<evidence type="ECO:0000256" key="7">
    <source>
        <dbReference type="ARBA" id="ARBA00023136"/>
    </source>
</evidence>
<dbReference type="GO" id="GO:0005385">
    <property type="term" value="F:zinc ion transmembrane transporter activity"/>
    <property type="evidence" value="ECO:0007669"/>
    <property type="project" value="TreeGrafter"/>
</dbReference>
<evidence type="ECO:0000256" key="6">
    <source>
        <dbReference type="ARBA" id="ARBA00022989"/>
    </source>
</evidence>
<keyword evidence="5" id="KW-0862">Zinc</keyword>
<keyword evidence="7 8" id="KW-0472">Membrane</keyword>
<feature type="transmembrane region" description="Helical" evidence="8">
    <location>
        <begin position="221"/>
        <end position="238"/>
    </location>
</feature>
<dbReference type="KEGG" id="bwh:A9C19_02765"/>
<dbReference type="OrthoDB" id="1145132at2"/>
<keyword evidence="10" id="KW-1185">Reference proteome</keyword>
<evidence type="ECO:0000313" key="10">
    <source>
        <dbReference type="Proteomes" id="UP000181936"/>
    </source>
</evidence>
<protein>
    <recommendedName>
        <fullName evidence="11">ZIP family metal transporter</fullName>
    </recommendedName>
</protein>
<comment type="similarity">
    <text evidence="2">Belongs to the ZIP transporter (TC 2.A.5) family.</text>
</comment>
<feature type="transmembrane region" description="Helical" evidence="8">
    <location>
        <begin position="61"/>
        <end position="82"/>
    </location>
</feature>
<organism evidence="9 10">
    <name type="scientific">Bacillus weihaiensis</name>
    <dbReference type="NCBI Taxonomy" id="1547283"/>
    <lineage>
        <taxon>Bacteria</taxon>
        <taxon>Bacillati</taxon>
        <taxon>Bacillota</taxon>
        <taxon>Bacilli</taxon>
        <taxon>Bacillales</taxon>
        <taxon>Bacillaceae</taxon>
        <taxon>Bacillus</taxon>
    </lineage>
</organism>
<evidence type="ECO:0000256" key="5">
    <source>
        <dbReference type="ARBA" id="ARBA00022833"/>
    </source>
</evidence>
<gene>
    <name evidence="9" type="ORF">A9C19_02765</name>
</gene>
<reference evidence="9 10" key="1">
    <citation type="journal article" date="2016" name="Sci. Rep.">
        <title>Complete genome sequence and transcriptomic analysis of a novel marine strain Bacillus weihaiensis reveals the mechanism of brown algae degradation.</title>
        <authorList>
            <person name="Zhu Y."/>
            <person name="Chen P."/>
            <person name="Bao Y."/>
            <person name="Men Y."/>
            <person name="Zeng Y."/>
            <person name="Yang J."/>
            <person name="Sun J."/>
            <person name="Sun Y."/>
        </authorList>
    </citation>
    <scope>NUCLEOTIDE SEQUENCE [LARGE SCALE GENOMIC DNA]</scope>
    <source>
        <strain evidence="9 10">Alg07</strain>
    </source>
</reference>
<feature type="transmembrane region" description="Helical" evidence="8">
    <location>
        <begin position="163"/>
        <end position="185"/>
    </location>
</feature>
<keyword evidence="4 8" id="KW-0812">Transmembrane</keyword>
<dbReference type="PANTHER" id="PTHR11040">
    <property type="entry name" value="ZINC/IRON TRANSPORTER"/>
    <property type="match status" value="1"/>
</dbReference>
<evidence type="ECO:0000256" key="8">
    <source>
        <dbReference type="SAM" id="Phobius"/>
    </source>
</evidence>
<comment type="subcellular location">
    <subcellularLocation>
        <location evidence="1">Cell membrane</location>
        <topology evidence="1">Multi-pass membrane protein</topology>
    </subcellularLocation>
</comment>
<evidence type="ECO:0000256" key="4">
    <source>
        <dbReference type="ARBA" id="ARBA00022692"/>
    </source>
</evidence>
<evidence type="ECO:0000256" key="1">
    <source>
        <dbReference type="ARBA" id="ARBA00004651"/>
    </source>
</evidence>
<evidence type="ECO:0008006" key="11">
    <source>
        <dbReference type="Google" id="ProtNLM"/>
    </source>
</evidence>
<dbReference type="EMBL" id="CP016020">
    <property type="protein sequence ID" value="APH03765.1"/>
    <property type="molecule type" value="Genomic_DNA"/>
</dbReference>
<feature type="transmembrane region" description="Helical" evidence="8">
    <location>
        <begin position="191"/>
        <end position="209"/>
    </location>
</feature>
<dbReference type="GO" id="GO:0005886">
    <property type="term" value="C:plasma membrane"/>
    <property type="evidence" value="ECO:0007669"/>
    <property type="project" value="UniProtKB-SubCell"/>
</dbReference>
<feature type="transmembrane region" description="Helical" evidence="8">
    <location>
        <begin position="103"/>
        <end position="125"/>
    </location>
</feature>
<accession>A0A1L3MN37</accession>
<dbReference type="Proteomes" id="UP000181936">
    <property type="component" value="Chromosome"/>
</dbReference>
<dbReference type="RefSeq" id="WP_072578554.1">
    <property type="nucleotide sequence ID" value="NZ_CP016020.1"/>
</dbReference>
<proteinExistence type="inferred from homology"/>
<keyword evidence="6 8" id="KW-1133">Transmembrane helix</keyword>
<dbReference type="STRING" id="1547283.A9C19_02765"/>
<sequence>MFQAGLWGAFAGSSILLGALIGLYMNLPKKITGLIMSFGTGVLIGAASFELLSEAVNEGGIMATSIGFLSGSLVFTLSEFILTKKGASDRKRSKKREQNSSGLSIFIGTVIDAIPESVIIGVSLLTQGTVSYLMVIAVFISNFPEGLSSTVGLKKDGYAKKKILYMWTIVVCLSALSSLLGYLFLKNASEAIISSISAFAAGGIIAMVASTMMPEAFEEGGASVGLIASLGLLASLFLSHY</sequence>
<name>A0A1L3MN37_9BACI</name>
<evidence type="ECO:0000256" key="2">
    <source>
        <dbReference type="ARBA" id="ARBA00006939"/>
    </source>
</evidence>